<name>A0ABN8LD69_9CNID</name>
<feature type="non-terminal residue" evidence="1">
    <location>
        <position position="1"/>
    </location>
</feature>
<comment type="caution">
    <text evidence="1">The sequence shown here is derived from an EMBL/GenBank/DDBJ whole genome shotgun (WGS) entry which is preliminary data.</text>
</comment>
<evidence type="ECO:0000313" key="1">
    <source>
        <dbReference type="EMBL" id="CAH3013846.1"/>
    </source>
</evidence>
<gene>
    <name evidence="1" type="ORF">PEVE_00022482</name>
</gene>
<dbReference type="Proteomes" id="UP001159427">
    <property type="component" value="Unassembled WGS sequence"/>
</dbReference>
<organism evidence="1 2">
    <name type="scientific">Porites evermanni</name>
    <dbReference type="NCBI Taxonomy" id="104178"/>
    <lineage>
        <taxon>Eukaryota</taxon>
        <taxon>Metazoa</taxon>
        <taxon>Cnidaria</taxon>
        <taxon>Anthozoa</taxon>
        <taxon>Hexacorallia</taxon>
        <taxon>Scleractinia</taxon>
        <taxon>Fungiina</taxon>
        <taxon>Poritidae</taxon>
        <taxon>Porites</taxon>
    </lineage>
</organism>
<evidence type="ECO:0000313" key="2">
    <source>
        <dbReference type="Proteomes" id="UP001159427"/>
    </source>
</evidence>
<accession>A0ABN8LD69</accession>
<dbReference type="EMBL" id="CALNXI010000003">
    <property type="protein sequence ID" value="CAH3013846.1"/>
    <property type="molecule type" value="Genomic_DNA"/>
</dbReference>
<keyword evidence="2" id="KW-1185">Reference proteome</keyword>
<proteinExistence type="predicted"/>
<protein>
    <submittedName>
        <fullName evidence="1">Uncharacterized protein</fullName>
    </submittedName>
</protein>
<sequence>PKKCFLSNIGYEVLVLSSNDNIIVRLGGSEAVVCVQKFLSVRCKGEDCQLLGEGNVKPFPQDGSGEIDVNFWNGFPKVQMQAASETVFFSTKDVARKVMLYDCGDNIATVVDYMRRLRSLPYELVVPGNPEKDDMLLIQGEHPGDVWYGKVLSIDRAKHEVEIVFFVEKRHHPGRFERETYGKAAVNTVCLDSVTGVAQGQWISTNCWLKNM</sequence>
<reference evidence="1 2" key="1">
    <citation type="submission" date="2022-05" db="EMBL/GenBank/DDBJ databases">
        <authorList>
            <consortium name="Genoscope - CEA"/>
            <person name="William W."/>
        </authorList>
    </citation>
    <scope>NUCLEOTIDE SEQUENCE [LARGE SCALE GENOMIC DNA]</scope>
</reference>